<evidence type="ECO:0000313" key="3">
    <source>
        <dbReference type="Proteomes" id="UP000664480"/>
    </source>
</evidence>
<accession>A0ABS3CFQ9</accession>
<organism evidence="2 3">
    <name type="scientific">Algoriphagus pacificus</name>
    <dbReference type="NCBI Taxonomy" id="2811234"/>
    <lineage>
        <taxon>Bacteria</taxon>
        <taxon>Pseudomonadati</taxon>
        <taxon>Bacteroidota</taxon>
        <taxon>Cytophagia</taxon>
        <taxon>Cytophagales</taxon>
        <taxon>Cyclobacteriaceae</taxon>
        <taxon>Algoriphagus</taxon>
    </lineage>
</organism>
<evidence type="ECO:0000259" key="1">
    <source>
        <dbReference type="Pfam" id="PF08818"/>
    </source>
</evidence>
<reference evidence="2 3" key="1">
    <citation type="submission" date="2021-03" db="EMBL/GenBank/DDBJ databases">
        <title>novel species isolated from a fishpond in China.</title>
        <authorList>
            <person name="Lu H."/>
            <person name="Cai Z."/>
        </authorList>
    </citation>
    <scope>NUCLEOTIDE SEQUENCE [LARGE SCALE GENOMIC DNA]</scope>
    <source>
        <strain evidence="2 3">YJ13C</strain>
    </source>
</reference>
<keyword evidence="3" id="KW-1185">Reference proteome</keyword>
<dbReference type="Gene3D" id="3.90.1150.200">
    <property type="match status" value="1"/>
</dbReference>
<proteinExistence type="predicted"/>
<sequence length="120" mass="14109">MLKQVDQFFLNQEEAISNCFLALRQLIFAADSKVSETMKYNMPCYCYQNKAFCYLWQDKKTWEPYILFVKGNQMNHPELESGDRSRMKIFRLDPHSDLPKSTISSLLTESISLAKNQIKK</sequence>
<evidence type="ECO:0000313" key="2">
    <source>
        <dbReference type="EMBL" id="MBN7815354.1"/>
    </source>
</evidence>
<dbReference type="SUPFAM" id="SSF159888">
    <property type="entry name" value="YdhG-like"/>
    <property type="match status" value="1"/>
</dbReference>
<name>A0ABS3CFQ9_9BACT</name>
<dbReference type="RefSeq" id="WP_206586032.1">
    <property type="nucleotide sequence ID" value="NZ_JAFKCU010000002.1"/>
</dbReference>
<protein>
    <submittedName>
        <fullName evidence="2">DUF1801 domain-containing protein</fullName>
    </submittedName>
</protein>
<dbReference type="InterPro" id="IPR014922">
    <property type="entry name" value="YdhG-like"/>
</dbReference>
<dbReference type="Pfam" id="PF08818">
    <property type="entry name" value="DUF1801"/>
    <property type="match status" value="1"/>
</dbReference>
<gene>
    <name evidence="2" type="ORF">J0A69_07950</name>
</gene>
<comment type="caution">
    <text evidence="2">The sequence shown here is derived from an EMBL/GenBank/DDBJ whole genome shotgun (WGS) entry which is preliminary data.</text>
</comment>
<dbReference type="EMBL" id="JAFKCU010000002">
    <property type="protein sequence ID" value="MBN7815354.1"/>
    <property type="molecule type" value="Genomic_DNA"/>
</dbReference>
<feature type="domain" description="YdhG-like" evidence="1">
    <location>
        <begin position="19"/>
        <end position="111"/>
    </location>
</feature>
<dbReference type="Proteomes" id="UP000664480">
    <property type="component" value="Unassembled WGS sequence"/>
</dbReference>